<accession>A0ABY4JD36</accession>
<feature type="domain" description="Outer membrane protein beta-barrel" evidence="4">
    <location>
        <begin position="403"/>
        <end position="792"/>
    </location>
</feature>
<dbReference type="Proteomes" id="UP000829647">
    <property type="component" value="Chromosome"/>
</dbReference>
<name>A0ABY4JD36_9BACT</name>
<dbReference type="InterPro" id="IPR036942">
    <property type="entry name" value="Beta-barrel_TonB_sf"/>
</dbReference>
<dbReference type="SUPFAM" id="SSF56935">
    <property type="entry name" value="Porins"/>
    <property type="match status" value="1"/>
</dbReference>
<evidence type="ECO:0000256" key="1">
    <source>
        <dbReference type="ARBA" id="ARBA00004442"/>
    </source>
</evidence>
<keyword evidence="3" id="KW-0998">Cell outer membrane</keyword>
<dbReference type="RefSeq" id="WP_247976710.1">
    <property type="nucleotide sequence ID" value="NZ_CP095848.1"/>
</dbReference>
<dbReference type="InterPro" id="IPR041700">
    <property type="entry name" value="OMP_b-brl_3"/>
</dbReference>
<reference evidence="5 6" key="1">
    <citation type="submission" date="2022-04" db="EMBL/GenBank/DDBJ databases">
        <title>Hymenobacter sp. isolated from the air.</title>
        <authorList>
            <person name="Won M."/>
            <person name="Lee C.-M."/>
            <person name="Woen H.-Y."/>
            <person name="Kwon S.-W."/>
        </authorList>
    </citation>
    <scope>NUCLEOTIDE SEQUENCE [LARGE SCALE GENOMIC DNA]</scope>
    <source>
        <strain evidence="6">5516 S-25</strain>
    </source>
</reference>
<dbReference type="PANTHER" id="PTHR40980">
    <property type="entry name" value="PLUG DOMAIN-CONTAINING PROTEIN"/>
    <property type="match status" value="1"/>
</dbReference>
<dbReference type="InterPro" id="IPR008969">
    <property type="entry name" value="CarboxyPept-like_regulatory"/>
</dbReference>
<keyword evidence="2" id="KW-0472">Membrane</keyword>
<keyword evidence="5" id="KW-0675">Receptor</keyword>
<dbReference type="EMBL" id="CP095848">
    <property type="protein sequence ID" value="UPL50736.1"/>
    <property type="molecule type" value="Genomic_DNA"/>
</dbReference>
<organism evidence="5 6">
    <name type="scientific">Hymenobacter sublimis</name>
    <dbReference type="NCBI Taxonomy" id="2933777"/>
    <lineage>
        <taxon>Bacteria</taxon>
        <taxon>Pseudomonadati</taxon>
        <taxon>Bacteroidota</taxon>
        <taxon>Cytophagia</taxon>
        <taxon>Cytophagales</taxon>
        <taxon>Hymenobacteraceae</taxon>
        <taxon>Hymenobacter</taxon>
    </lineage>
</organism>
<comment type="subcellular location">
    <subcellularLocation>
        <location evidence="1">Cell outer membrane</location>
    </subcellularLocation>
</comment>
<evidence type="ECO:0000256" key="2">
    <source>
        <dbReference type="ARBA" id="ARBA00023136"/>
    </source>
</evidence>
<protein>
    <submittedName>
        <fullName evidence="5">TonB-dependent receptor</fullName>
    </submittedName>
</protein>
<dbReference type="Pfam" id="PF14905">
    <property type="entry name" value="OMP_b-brl_3"/>
    <property type="match status" value="1"/>
</dbReference>
<sequence length="820" mass="89229">MRFCLPRLTGGSVAVLGAVILLLPFSTRAQVHPAAVVGTVRTSTGAAVEYATITLHRAADSAVVKTEFSDAAGQFHLAPSVGGRYLVSAAQLGYGRAWLGPLEVTAAPLPAPLAFVLTAGAATQLKGVTVTGQRPTFERLADRTIVNVEGSTLSAGNTVLDVLGRAPGVSLDANDNLALRGKQGLLVLIDGKRQPMTGAELANLLRSLPAEQVSTVELITNPPAKYDAQGGAGIIAINLKKDQRLGTNGSLNTAYGRGRYGKFTSGLSLNHRQKKLNLYGSYAYANRQSFQELDFSRTYRQDAGTTGLKTVQRNTPRGHLQSHTWRAGADYSLSKQTTLGAVVSGLSSQTPSKGLNEAAYFDAQNQLLGRSISINRRNLLTPNVAGNLTLRHLFPKDSLGTPELTADADVAHYGITRTLDLATTYQAPLTTTPGTLLGDQSGTLTLWGAKIDYIRPLRHRLRLEAGVKITQVSSDNDVLFVRTRDGVSQVDLGLTNRFRYSENINAAYVSLTRTRPELTVTAGLRGEQTNATGRQDVGQTSFSRHYFQLFPNLTLRRTLSDKHELTFALSRRLDRPTYNQLNPFRSYVDATSYRTGNPALWPATSVQAELTHTFRHKISTALSYTRTNRPVVNVYLLDADQLVASTDVNLRTQEYYGLTLTAPLEPAKWWKLYANAELFFIQFQGLVDGATPPAGQPGAIISLNNSLALGHGWSADLNSSYNSREQFAFQTIRSFGQVGAGVQKQLGKTLIRLNATDIFYTTPLRVTSRYRVLEESYRSAQDSRVVTASLTYRFGNDKVAAARRRATGAEDEKRRAATGQ</sequence>
<dbReference type="Pfam" id="PF13620">
    <property type="entry name" value="CarboxypepD_reg"/>
    <property type="match status" value="1"/>
</dbReference>
<dbReference type="SUPFAM" id="SSF49464">
    <property type="entry name" value="Carboxypeptidase regulatory domain-like"/>
    <property type="match status" value="1"/>
</dbReference>
<evidence type="ECO:0000259" key="4">
    <source>
        <dbReference type="Pfam" id="PF14905"/>
    </source>
</evidence>
<keyword evidence="6" id="KW-1185">Reference proteome</keyword>
<dbReference type="PANTHER" id="PTHR40980:SF4">
    <property type="entry name" value="TONB-DEPENDENT RECEPTOR-LIKE BETA-BARREL DOMAIN-CONTAINING PROTEIN"/>
    <property type="match status" value="1"/>
</dbReference>
<dbReference type="Gene3D" id="2.170.130.10">
    <property type="entry name" value="TonB-dependent receptor, plug domain"/>
    <property type="match status" value="1"/>
</dbReference>
<evidence type="ECO:0000256" key="3">
    <source>
        <dbReference type="ARBA" id="ARBA00023237"/>
    </source>
</evidence>
<dbReference type="Gene3D" id="2.40.170.20">
    <property type="entry name" value="TonB-dependent receptor, beta-barrel domain"/>
    <property type="match status" value="1"/>
</dbReference>
<evidence type="ECO:0000313" key="5">
    <source>
        <dbReference type="EMBL" id="UPL50736.1"/>
    </source>
</evidence>
<dbReference type="InterPro" id="IPR037066">
    <property type="entry name" value="Plug_dom_sf"/>
</dbReference>
<evidence type="ECO:0000313" key="6">
    <source>
        <dbReference type="Proteomes" id="UP000829647"/>
    </source>
</evidence>
<gene>
    <name evidence="5" type="ORF">MWH26_07490</name>
</gene>
<proteinExistence type="predicted"/>